<proteinExistence type="predicted"/>
<dbReference type="SUPFAM" id="SSF56524">
    <property type="entry name" value="Oxidoreductase molybdopterin-binding domain"/>
    <property type="match status" value="1"/>
</dbReference>
<dbReference type="Gene3D" id="3.90.420.10">
    <property type="entry name" value="Oxidoreductase, molybdopterin-binding domain"/>
    <property type="match status" value="1"/>
</dbReference>
<evidence type="ECO:0000313" key="4">
    <source>
        <dbReference type="Proteomes" id="UP000198440"/>
    </source>
</evidence>
<dbReference type="Proteomes" id="UP000198440">
    <property type="component" value="Unassembled WGS sequence"/>
</dbReference>
<evidence type="ECO:0000256" key="1">
    <source>
        <dbReference type="SAM" id="SignalP"/>
    </source>
</evidence>
<reference evidence="3 4" key="1">
    <citation type="submission" date="2017-06" db="EMBL/GenBank/DDBJ databases">
        <authorList>
            <person name="Kim H.J."/>
            <person name="Triplett B.A."/>
        </authorList>
    </citation>
    <scope>NUCLEOTIDE SEQUENCE [LARGE SCALE GENOMIC DNA]</scope>
    <source>
        <strain evidence="3 4">DSM 11445</strain>
    </source>
</reference>
<evidence type="ECO:0000313" key="3">
    <source>
        <dbReference type="EMBL" id="SNS70984.1"/>
    </source>
</evidence>
<keyword evidence="1" id="KW-0732">Signal</keyword>
<protein>
    <recommendedName>
        <fullName evidence="2">Oxidoreductase molybdopterin-binding domain-containing protein</fullName>
    </recommendedName>
</protein>
<dbReference type="InterPro" id="IPR000572">
    <property type="entry name" value="OxRdtase_Mopterin-bd_dom"/>
</dbReference>
<feature type="signal peptide" evidence="1">
    <location>
        <begin position="1"/>
        <end position="21"/>
    </location>
</feature>
<organism evidence="3 4">
    <name type="scientific">Antarctobacter heliothermus</name>
    <dbReference type="NCBI Taxonomy" id="74033"/>
    <lineage>
        <taxon>Bacteria</taxon>
        <taxon>Pseudomonadati</taxon>
        <taxon>Pseudomonadota</taxon>
        <taxon>Alphaproteobacteria</taxon>
        <taxon>Rhodobacterales</taxon>
        <taxon>Roseobacteraceae</taxon>
        <taxon>Antarctobacter</taxon>
    </lineage>
</organism>
<feature type="domain" description="Oxidoreductase molybdopterin-binding" evidence="2">
    <location>
        <begin position="64"/>
        <end position="141"/>
    </location>
</feature>
<dbReference type="Pfam" id="PF00174">
    <property type="entry name" value="Oxidored_molyb"/>
    <property type="match status" value="1"/>
</dbReference>
<accession>A0A239GSD0</accession>
<dbReference type="EMBL" id="FZON01000028">
    <property type="protein sequence ID" value="SNS70984.1"/>
    <property type="molecule type" value="Genomic_DNA"/>
</dbReference>
<name>A0A239GSD0_9RHOB</name>
<sequence length="168" mass="18145">MKSALFAAACAALFTLTPAAAQELPEPQGKVVLTVTGNIARTNGGRAARFDLDMLRAIGETRVVTDTIWTTGDLVFAGVELVDLLDYLDAAGDDLGARAINDYAVTVPIADAVEGGPIIAYEMDGKTMSRREKGPLWLIYPYASSSDYRTEVIYARSIWQLDRLIVGE</sequence>
<dbReference type="AlphaFoldDB" id="A0A239GSD0"/>
<dbReference type="RefSeq" id="WP_089278590.1">
    <property type="nucleotide sequence ID" value="NZ_FZON01000028.1"/>
</dbReference>
<evidence type="ECO:0000259" key="2">
    <source>
        <dbReference type="Pfam" id="PF00174"/>
    </source>
</evidence>
<gene>
    <name evidence="3" type="ORF">SAMN04488078_102818</name>
</gene>
<dbReference type="InterPro" id="IPR036374">
    <property type="entry name" value="OxRdtase_Mopterin-bd_sf"/>
</dbReference>
<feature type="chain" id="PRO_5013394371" description="Oxidoreductase molybdopterin-binding domain-containing protein" evidence="1">
    <location>
        <begin position="22"/>
        <end position="168"/>
    </location>
</feature>
<dbReference type="OrthoDB" id="9798763at2"/>